<evidence type="ECO:0000256" key="2">
    <source>
        <dbReference type="ARBA" id="ARBA00029447"/>
    </source>
</evidence>
<keyword evidence="9" id="KW-1185">Reference proteome</keyword>
<dbReference type="GO" id="GO:0007165">
    <property type="term" value="P:signal transduction"/>
    <property type="evidence" value="ECO:0007669"/>
    <property type="project" value="UniProtKB-KW"/>
</dbReference>
<keyword evidence="4" id="KW-1133">Transmembrane helix</keyword>
<proteinExistence type="inferred from homology"/>
<keyword evidence="4" id="KW-0812">Transmembrane</keyword>
<feature type="domain" description="Methyl-accepting transducer" evidence="6">
    <location>
        <begin position="731"/>
        <end position="967"/>
    </location>
</feature>
<dbReference type="InterPro" id="IPR003018">
    <property type="entry name" value="GAF"/>
</dbReference>
<evidence type="ECO:0000256" key="1">
    <source>
        <dbReference type="ARBA" id="ARBA00023224"/>
    </source>
</evidence>
<dbReference type="EMBL" id="JAMZMM010000527">
    <property type="protein sequence ID" value="MCP2732258.1"/>
    <property type="molecule type" value="Genomic_DNA"/>
</dbReference>
<dbReference type="PROSITE" id="PS50111">
    <property type="entry name" value="CHEMOTAXIS_TRANSDUC_2"/>
    <property type="match status" value="1"/>
</dbReference>
<dbReference type="Gene3D" id="3.30.450.40">
    <property type="match status" value="3"/>
</dbReference>
<comment type="caution">
    <text evidence="8">The sequence shown here is derived from an EMBL/GenBank/DDBJ whole genome shotgun (WGS) entry which is preliminary data.</text>
</comment>
<dbReference type="Pfam" id="PF01590">
    <property type="entry name" value="GAF"/>
    <property type="match status" value="3"/>
</dbReference>
<dbReference type="InterPro" id="IPR003660">
    <property type="entry name" value="HAMP_dom"/>
</dbReference>
<feature type="domain" description="Phytochrome chromophore attachment site" evidence="5">
    <location>
        <begin position="323"/>
        <end position="470"/>
    </location>
</feature>
<dbReference type="Pfam" id="PF00672">
    <property type="entry name" value="HAMP"/>
    <property type="match status" value="1"/>
</dbReference>
<feature type="domain" description="Phytochrome chromophore attachment site" evidence="5">
    <location>
        <begin position="506"/>
        <end position="642"/>
    </location>
</feature>
<dbReference type="PROSITE" id="PS50046">
    <property type="entry name" value="PHYTOCHROME_2"/>
    <property type="match status" value="3"/>
</dbReference>
<dbReference type="Pfam" id="PF00015">
    <property type="entry name" value="MCPsignal"/>
    <property type="match status" value="1"/>
</dbReference>
<dbReference type="Gene3D" id="6.10.340.10">
    <property type="match status" value="1"/>
</dbReference>
<feature type="transmembrane region" description="Helical" evidence="4">
    <location>
        <begin position="55"/>
        <end position="74"/>
    </location>
</feature>
<dbReference type="Gene3D" id="1.10.287.950">
    <property type="entry name" value="Methyl-accepting chemotaxis protein"/>
    <property type="match status" value="1"/>
</dbReference>
<dbReference type="SUPFAM" id="SSF58104">
    <property type="entry name" value="Methyl-accepting chemotaxis protein (MCP) signaling domain"/>
    <property type="match status" value="1"/>
</dbReference>
<gene>
    <name evidence="8" type="ORF">NJ959_27890</name>
</gene>
<dbReference type="RefSeq" id="WP_254014982.1">
    <property type="nucleotide sequence ID" value="NZ_JAMZMM010000527.1"/>
</dbReference>
<dbReference type="FunFam" id="1.10.287.950:FF:000001">
    <property type="entry name" value="Methyl-accepting chemotaxis sensory transducer"/>
    <property type="match status" value="1"/>
</dbReference>
<dbReference type="CDD" id="cd06225">
    <property type="entry name" value="HAMP"/>
    <property type="match status" value="1"/>
</dbReference>
<evidence type="ECO:0000313" key="8">
    <source>
        <dbReference type="EMBL" id="MCP2732258.1"/>
    </source>
</evidence>
<evidence type="ECO:0000256" key="4">
    <source>
        <dbReference type="SAM" id="Phobius"/>
    </source>
</evidence>
<evidence type="ECO:0000313" key="9">
    <source>
        <dbReference type="Proteomes" id="UP001204953"/>
    </source>
</evidence>
<dbReference type="InterPro" id="IPR016132">
    <property type="entry name" value="Phyto_chromo_attachment"/>
</dbReference>
<name>A0AAE3GYN9_9CYAN</name>
<accession>A0AAE3GYN9</accession>
<comment type="similarity">
    <text evidence="2">Belongs to the methyl-accepting chemotaxis (MCP) protein family.</text>
</comment>
<feature type="transmembrane region" description="Helical" evidence="4">
    <location>
        <begin position="14"/>
        <end position="34"/>
    </location>
</feature>
<sequence length="1005" mass="109474">NLSWWARLSLGTKATIVAVTLSVIPVLGIGAINLSINQTNQTEITSNQSPKNLSLLLLEAGITALGVSIIARLLTNRALAPILAAKDGVEKLAALEIDTRLTVTGSDEIAGLCTGINLMVDQFQTLLEEQKAGLDQLRIYAETVNAATRGDKQFLFDSCVMEAKRQLNVDRVVIYGFEPDWSGTIVAEAVDPSWPRALQDKISDPCIPRKLLEEYRKGRVVPNSNVQQTNYSSAHIQLLARLSVKANLVVPIISGDILVGLLVAHQCTTTRVWQDSEIDFLKELATQVGLSLSSITLAASKAAEAERVQRWKDIVPQIRRSLQSQEILDTAVTSIREALRTDRVLILRYDEGIDTNSAQTTLTITAESVAPGWSRVRGEKLEVRGDRGFNRHTSPSGSQISPLICIDNIDEADDRDWEYTILEQLSARAYIMTPIIKEEKLYGALCAIACSKPRIWLDAERDLFSSTADQIGFALLQAELLEQQAKATELAQQLNEITSHIRESFKVEELYEAAIIGVRKTLHTDRAIVYLFDENWQGTIVAESVGSNWPKALGAMIADPCFAQTYVEKYKRGRVKAVENIYEAGLTKCYLGQLEPFGVKANLVAPIMAEGNLLGLLVTHQCSSTRAWQESEINFFKQVATQIGFALDQANLLEQREQARISAELVSVEQRQQKESLQLQLLELLSDVEGAARGDLTVRADVTVGEIGTVADFFNAVIESLRGIVTKVKIAATQVNTSLGENEGAMRNLSIEALKQAEETTRTLDSVEKMTRSITEVSENARSAAVVARTASTTAESAGLAMDRSVQNILSLRGTVAETAKKVKRLGESSQQISKVVSLINQIALQTNLLAINAGIEAARAGEEGQGFAVVAEEVGSLAARSAAATREIEQIVDNIQQETASVVEAMELGTSQVVEGTHLVEDAKLSLNQILEVSRHIDQLVQSISGATVSQAETSASITELMKNIARISERTSNSTLMVSNSLKETVEIADQLQASVGAFKVGD</sequence>
<feature type="domain" description="Phytochrome chromophore attachment site" evidence="5">
    <location>
        <begin position="151"/>
        <end position="287"/>
    </location>
</feature>
<dbReference type="PANTHER" id="PTHR32089:SF114">
    <property type="entry name" value="METHYL-ACCEPTING CHEMOTAXIS PROTEIN MCPB"/>
    <property type="match status" value="1"/>
</dbReference>
<feature type="non-terminal residue" evidence="8">
    <location>
        <position position="1"/>
    </location>
</feature>
<dbReference type="SMART" id="SM00304">
    <property type="entry name" value="HAMP"/>
    <property type="match status" value="2"/>
</dbReference>
<feature type="domain" description="HAMP" evidence="7">
    <location>
        <begin position="76"/>
        <end position="128"/>
    </location>
</feature>
<dbReference type="GO" id="GO:0006935">
    <property type="term" value="P:chemotaxis"/>
    <property type="evidence" value="ECO:0007669"/>
    <property type="project" value="UniProtKB-ARBA"/>
</dbReference>
<keyword evidence="4" id="KW-0472">Membrane</keyword>
<evidence type="ECO:0000259" key="7">
    <source>
        <dbReference type="PROSITE" id="PS50885"/>
    </source>
</evidence>
<dbReference type="SMART" id="SM00065">
    <property type="entry name" value="GAF"/>
    <property type="match status" value="3"/>
</dbReference>
<reference evidence="8" key="1">
    <citation type="submission" date="2022-06" db="EMBL/GenBank/DDBJ databases">
        <title>New cyanobacteria of genus Symplocastrum in benthos of Lake Baikal.</title>
        <authorList>
            <person name="Sorokovikova E."/>
            <person name="Tikhonova I."/>
            <person name="Krasnopeev A."/>
            <person name="Evseev P."/>
            <person name="Gladkikh A."/>
            <person name="Belykh O."/>
        </authorList>
    </citation>
    <scope>NUCLEOTIDE SEQUENCE</scope>
    <source>
        <strain evidence="8">BBK-W-15</strain>
    </source>
</reference>
<dbReference type="AlphaFoldDB" id="A0AAE3GYN9"/>
<evidence type="ECO:0000256" key="3">
    <source>
        <dbReference type="PROSITE-ProRule" id="PRU00284"/>
    </source>
</evidence>
<evidence type="ECO:0000259" key="6">
    <source>
        <dbReference type="PROSITE" id="PS50111"/>
    </source>
</evidence>
<keyword evidence="1 3" id="KW-0807">Transducer</keyword>
<dbReference type="PANTHER" id="PTHR32089">
    <property type="entry name" value="METHYL-ACCEPTING CHEMOTAXIS PROTEIN MCPB"/>
    <property type="match status" value="1"/>
</dbReference>
<protein>
    <submittedName>
        <fullName evidence="8">GAF domain-containing protein</fullName>
    </submittedName>
</protein>
<dbReference type="SUPFAM" id="SSF55781">
    <property type="entry name" value="GAF domain-like"/>
    <property type="match status" value="3"/>
</dbReference>
<feature type="domain" description="HAMP" evidence="7">
    <location>
        <begin position="675"/>
        <end position="726"/>
    </location>
</feature>
<dbReference type="SMART" id="SM00283">
    <property type="entry name" value="MA"/>
    <property type="match status" value="1"/>
</dbReference>
<dbReference type="PROSITE" id="PS50885">
    <property type="entry name" value="HAMP"/>
    <property type="match status" value="2"/>
</dbReference>
<organism evidence="8 9">
    <name type="scientific">Limnofasciculus baicalensis BBK-W-15</name>
    <dbReference type="NCBI Taxonomy" id="2699891"/>
    <lineage>
        <taxon>Bacteria</taxon>
        <taxon>Bacillati</taxon>
        <taxon>Cyanobacteriota</taxon>
        <taxon>Cyanophyceae</taxon>
        <taxon>Coleofasciculales</taxon>
        <taxon>Coleofasciculaceae</taxon>
        <taxon>Limnofasciculus</taxon>
        <taxon>Limnofasciculus baicalensis</taxon>
    </lineage>
</organism>
<dbReference type="InterPro" id="IPR004089">
    <property type="entry name" value="MCPsignal_dom"/>
</dbReference>
<dbReference type="CDD" id="cd11386">
    <property type="entry name" value="MCP_signal"/>
    <property type="match status" value="1"/>
</dbReference>
<dbReference type="Proteomes" id="UP001204953">
    <property type="component" value="Unassembled WGS sequence"/>
</dbReference>
<evidence type="ECO:0000259" key="5">
    <source>
        <dbReference type="PROSITE" id="PS50046"/>
    </source>
</evidence>
<dbReference type="GO" id="GO:0016020">
    <property type="term" value="C:membrane"/>
    <property type="evidence" value="ECO:0007669"/>
    <property type="project" value="InterPro"/>
</dbReference>
<dbReference type="InterPro" id="IPR029016">
    <property type="entry name" value="GAF-like_dom_sf"/>
</dbReference>